<evidence type="ECO:0000256" key="1">
    <source>
        <dbReference type="SAM" id="MobiDB-lite"/>
    </source>
</evidence>
<dbReference type="Proteomes" id="UP000218209">
    <property type="component" value="Unassembled WGS sequence"/>
</dbReference>
<sequence length="75" mass="8239">MGLHTLRLSPPSSECLPTEQMAVASNKNPAKPEVDHKEQEHHQEGLDHRPPSLDPPPRRTQPTSDPPPLGEPSLP</sequence>
<feature type="compositionally biased region" description="Pro residues" evidence="1">
    <location>
        <begin position="52"/>
        <end position="75"/>
    </location>
</feature>
<feature type="non-terminal residue" evidence="2">
    <location>
        <position position="75"/>
    </location>
</feature>
<gene>
    <name evidence="2" type="ORF">BU14_0245s0005</name>
</gene>
<organism evidence="2 3">
    <name type="scientific">Porphyra umbilicalis</name>
    <name type="common">Purple laver</name>
    <name type="synonym">Red alga</name>
    <dbReference type="NCBI Taxonomy" id="2786"/>
    <lineage>
        <taxon>Eukaryota</taxon>
        <taxon>Rhodophyta</taxon>
        <taxon>Bangiophyceae</taxon>
        <taxon>Bangiales</taxon>
        <taxon>Bangiaceae</taxon>
        <taxon>Porphyra</taxon>
    </lineage>
</organism>
<name>A0A1X6P3L4_PORUM</name>
<evidence type="ECO:0000313" key="2">
    <source>
        <dbReference type="EMBL" id="OSX75223.1"/>
    </source>
</evidence>
<proteinExistence type="predicted"/>
<accession>A0A1X6P3L4</accession>
<reference evidence="2 3" key="1">
    <citation type="submission" date="2017-03" db="EMBL/GenBank/DDBJ databases">
        <title>WGS assembly of Porphyra umbilicalis.</title>
        <authorList>
            <person name="Brawley S.H."/>
            <person name="Blouin N.A."/>
            <person name="Ficko-Blean E."/>
            <person name="Wheeler G.L."/>
            <person name="Lohr M."/>
            <person name="Goodson H.V."/>
            <person name="Jenkins J.W."/>
            <person name="Blaby-Haas C.E."/>
            <person name="Helliwell K.E."/>
            <person name="Chan C."/>
            <person name="Marriage T."/>
            <person name="Bhattacharya D."/>
            <person name="Klein A.S."/>
            <person name="Badis Y."/>
            <person name="Brodie J."/>
            <person name="Cao Y."/>
            <person name="Collen J."/>
            <person name="Dittami S.M."/>
            <person name="Gachon C.M."/>
            <person name="Green B.R."/>
            <person name="Karpowicz S."/>
            <person name="Kim J.W."/>
            <person name="Kudahl U."/>
            <person name="Lin S."/>
            <person name="Michel G."/>
            <person name="Mittag M."/>
            <person name="Olson B.J."/>
            <person name="Pangilinan J."/>
            <person name="Peng Y."/>
            <person name="Qiu H."/>
            <person name="Shu S."/>
            <person name="Singer J.T."/>
            <person name="Smith A.G."/>
            <person name="Sprecher B.N."/>
            <person name="Wagner V."/>
            <person name="Wang W."/>
            <person name="Wang Z.-Y."/>
            <person name="Yan J."/>
            <person name="Yarish C."/>
            <person name="Zoeuner-Riek S."/>
            <person name="Zhuang Y."/>
            <person name="Zou Y."/>
            <person name="Lindquist E.A."/>
            <person name="Grimwood J."/>
            <person name="Barry K."/>
            <person name="Rokhsar D.S."/>
            <person name="Schmutz J."/>
            <person name="Stiller J.W."/>
            <person name="Grossman A.R."/>
            <person name="Prochnik S.E."/>
        </authorList>
    </citation>
    <scope>NUCLEOTIDE SEQUENCE [LARGE SCALE GENOMIC DNA]</scope>
    <source>
        <strain evidence="2">4086291</strain>
    </source>
</reference>
<evidence type="ECO:0000313" key="3">
    <source>
        <dbReference type="Proteomes" id="UP000218209"/>
    </source>
</evidence>
<dbReference type="AlphaFoldDB" id="A0A1X6P3L4"/>
<feature type="region of interest" description="Disordered" evidence="1">
    <location>
        <begin position="22"/>
        <end position="75"/>
    </location>
</feature>
<feature type="compositionally biased region" description="Basic and acidic residues" evidence="1">
    <location>
        <begin position="30"/>
        <end position="51"/>
    </location>
</feature>
<protein>
    <submittedName>
        <fullName evidence="2">Uncharacterized protein</fullName>
    </submittedName>
</protein>
<dbReference type="EMBL" id="KV918911">
    <property type="protein sequence ID" value="OSX75223.1"/>
    <property type="molecule type" value="Genomic_DNA"/>
</dbReference>
<keyword evidence="3" id="KW-1185">Reference proteome</keyword>